<sequence>MHDLLKPTLLCYYLCLLVQLGAVGIGFAQTSPNSAIVREMLIFPIQAQHVHASSLVSLPNGDFLAAWFQGSGERTADDVRIMGARLKKGEKSWSEPFLMADTPNLPDCNPVLFLNSQGKLFLVWIAVQANRWEQSLLRFRTATDYLKSGAPVWDWQDNILLKPDDRFATEVAARFKQLPHPTAGWAEYAQSYDSMIIEASKDPRKRSIGWMTRIKPMLQENGRIILPLYSDGYNMGLMAISDNDGTTWRPSLPLVGRGPIQPALARKRNGTLVAYLRDSGDNPGRVQVSESKDKGESWTAATKTDIPNTASVEMLVLTDGKWAFLGNDIDDGRHRLSLYLSDDEGKTWKRKIRLEDHPPGKGGYSYPSLIQTPDGLLHMTYSYHPENNRKSIKYVVVDPTRISL</sequence>
<organism evidence="2 3">
    <name type="scientific">Nibrella viscosa</name>
    <dbReference type="NCBI Taxonomy" id="1084524"/>
    <lineage>
        <taxon>Bacteria</taxon>
        <taxon>Pseudomonadati</taxon>
        <taxon>Bacteroidota</taxon>
        <taxon>Cytophagia</taxon>
        <taxon>Cytophagales</taxon>
        <taxon>Spirosomataceae</taxon>
        <taxon>Nibrella</taxon>
    </lineage>
</organism>
<dbReference type="SUPFAM" id="SSF50939">
    <property type="entry name" value="Sialidases"/>
    <property type="match status" value="1"/>
</dbReference>
<dbReference type="EMBL" id="BAABHB010000001">
    <property type="protein sequence ID" value="GAA4394531.1"/>
    <property type="molecule type" value="Genomic_DNA"/>
</dbReference>
<name>A0ABP8JR38_9BACT</name>
<dbReference type="InterPro" id="IPR011040">
    <property type="entry name" value="Sialidase"/>
</dbReference>
<feature type="domain" description="Sialidase" evidence="1">
    <location>
        <begin position="61"/>
        <end position="379"/>
    </location>
</feature>
<dbReference type="CDD" id="cd15482">
    <property type="entry name" value="Sialidase_non-viral"/>
    <property type="match status" value="1"/>
</dbReference>
<reference evidence="3" key="1">
    <citation type="journal article" date="2019" name="Int. J. Syst. Evol. Microbiol.">
        <title>The Global Catalogue of Microorganisms (GCM) 10K type strain sequencing project: providing services to taxonomists for standard genome sequencing and annotation.</title>
        <authorList>
            <consortium name="The Broad Institute Genomics Platform"/>
            <consortium name="The Broad Institute Genome Sequencing Center for Infectious Disease"/>
            <person name="Wu L."/>
            <person name="Ma J."/>
        </authorList>
    </citation>
    <scope>NUCLEOTIDE SEQUENCE [LARGE SCALE GENOMIC DNA]</scope>
    <source>
        <strain evidence="3">JCM 17925</strain>
    </source>
</reference>
<accession>A0ABP8JR38</accession>
<dbReference type="InterPro" id="IPR036278">
    <property type="entry name" value="Sialidase_sf"/>
</dbReference>
<dbReference type="Pfam" id="PF13088">
    <property type="entry name" value="BNR_2"/>
    <property type="match status" value="1"/>
</dbReference>
<dbReference type="PANTHER" id="PTHR43752:SF2">
    <property type="entry name" value="BNR_ASP-BOX REPEAT FAMILY PROTEIN"/>
    <property type="match status" value="1"/>
</dbReference>
<evidence type="ECO:0000313" key="3">
    <source>
        <dbReference type="Proteomes" id="UP001500936"/>
    </source>
</evidence>
<keyword evidence="3" id="KW-1185">Reference proteome</keyword>
<dbReference type="PANTHER" id="PTHR43752">
    <property type="entry name" value="BNR/ASP-BOX REPEAT FAMILY PROTEIN"/>
    <property type="match status" value="1"/>
</dbReference>
<proteinExistence type="predicted"/>
<comment type="caution">
    <text evidence="2">The sequence shown here is derived from an EMBL/GenBank/DDBJ whole genome shotgun (WGS) entry which is preliminary data.</text>
</comment>
<dbReference type="Gene3D" id="2.120.10.10">
    <property type="match status" value="1"/>
</dbReference>
<gene>
    <name evidence="2" type="ORF">GCM10023187_00470</name>
</gene>
<dbReference type="Proteomes" id="UP001500936">
    <property type="component" value="Unassembled WGS sequence"/>
</dbReference>
<protein>
    <submittedName>
        <fullName evidence="2">Exo-alpha-sialidase</fullName>
    </submittedName>
</protein>
<evidence type="ECO:0000259" key="1">
    <source>
        <dbReference type="Pfam" id="PF13088"/>
    </source>
</evidence>
<evidence type="ECO:0000313" key="2">
    <source>
        <dbReference type="EMBL" id="GAA4394531.1"/>
    </source>
</evidence>